<dbReference type="GO" id="GO:0046872">
    <property type="term" value="F:metal ion binding"/>
    <property type="evidence" value="ECO:0007669"/>
    <property type="project" value="UniProtKB-KW"/>
</dbReference>
<dbReference type="FunFam" id="3.20.20.105:FF:000001">
    <property type="entry name" value="Queuine tRNA-ribosyltransferase"/>
    <property type="match status" value="1"/>
</dbReference>
<dbReference type="EMBL" id="FPKX01000005">
    <property type="protein sequence ID" value="SFZ97415.1"/>
    <property type="molecule type" value="Genomic_DNA"/>
</dbReference>
<evidence type="ECO:0000259" key="7">
    <source>
        <dbReference type="Pfam" id="PF01702"/>
    </source>
</evidence>
<keyword evidence="4" id="KW-0479">Metal-binding</keyword>
<name>A0A1W1EBK5_9ZZZZ</name>
<feature type="domain" description="tRNA-guanine(15) transglycosylase-like" evidence="7">
    <location>
        <begin position="11"/>
        <end position="372"/>
    </location>
</feature>
<dbReference type="GO" id="GO:0005829">
    <property type="term" value="C:cytosol"/>
    <property type="evidence" value="ECO:0007669"/>
    <property type="project" value="TreeGrafter"/>
</dbReference>
<evidence type="ECO:0000256" key="5">
    <source>
        <dbReference type="ARBA" id="ARBA00022833"/>
    </source>
</evidence>
<evidence type="ECO:0000313" key="8">
    <source>
        <dbReference type="EMBL" id="SFZ97415.1"/>
    </source>
</evidence>
<dbReference type="InterPro" id="IPR036511">
    <property type="entry name" value="TGT-like_sf"/>
</dbReference>
<dbReference type="InterPro" id="IPR004803">
    <property type="entry name" value="TGT"/>
</dbReference>
<gene>
    <name evidence="8" type="ORF">MNB_SV-5-1734</name>
</gene>
<evidence type="ECO:0000256" key="2">
    <source>
        <dbReference type="ARBA" id="ARBA00022679"/>
    </source>
</evidence>
<keyword evidence="3" id="KW-0819">tRNA processing</keyword>
<dbReference type="NCBIfam" id="TIGR00449">
    <property type="entry name" value="tgt_general"/>
    <property type="match status" value="1"/>
</dbReference>
<dbReference type="Pfam" id="PF01702">
    <property type="entry name" value="TGT"/>
    <property type="match status" value="1"/>
</dbReference>
<evidence type="ECO:0000256" key="1">
    <source>
        <dbReference type="ARBA" id="ARBA00022676"/>
    </source>
</evidence>
<evidence type="ECO:0000256" key="3">
    <source>
        <dbReference type="ARBA" id="ARBA00022694"/>
    </source>
</evidence>
<accession>A0A1W1EBK5</accession>
<organism evidence="8">
    <name type="scientific">hydrothermal vent metagenome</name>
    <dbReference type="NCBI Taxonomy" id="652676"/>
    <lineage>
        <taxon>unclassified sequences</taxon>
        <taxon>metagenomes</taxon>
        <taxon>ecological metagenomes</taxon>
    </lineage>
</organism>
<reference evidence="8" key="1">
    <citation type="submission" date="2016-10" db="EMBL/GenBank/DDBJ databases">
        <authorList>
            <person name="de Groot N.N."/>
        </authorList>
    </citation>
    <scope>NUCLEOTIDE SEQUENCE</scope>
</reference>
<keyword evidence="2 8" id="KW-0808">Transferase</keyword>
<sequence>MEFQIDKIDGKARACTIKTAHSTIQTPVFMPVGTVGAVKALDATDLETFLKPEIILGNTYHLYIRPGDETINTMGKLHGFTKFPKSFLTDSGGFQAFSLSDNVKIDEDGIAFRSHLDGSKLYFTPTKVIDIQNNLGSDIMMILDDLVALPATQERIKASIERTTRWAQRSIDYHKENQKKGIGLNQNIFAIIQGGTDKAFREKSAKELCAMDFDGFAIGGLSVGEANQDMYDTVEWTTPFMPEDKPRYLMGVGTPEDIVENVERGVDMFDCVMPTRNARNGTLFTSFGKVNIRKAIYTTDEGPIDPECECMVCKTYSRSYLRHLYRARELTYFRLGTIHNLYYYLNLMKQIRAAILEGKFKEFKEEFYAKREKKD</sequence>
<dbReference type="PANTHER" id="PTHR43530:SF1">
    <property type="entry name" value="QUEUINE TRNA-RIBOSYLTRANSFERASE CATALYTIC SUBUNIT 1"/>
    <property type="match status" value="1"/>
</dbReference>
<dbReference type="GO" id="GO:0008479">
    <property type="term" value="F:tRNA-guanosine(34) queuine transglycosylase activity"/>
    <property type="evidence" value="ECO:0007669"/>
    <property type="project" value="UniProtKB-EC"/>
</dbReference>
<dbReference type="SUPFAM" id="SSF51713">
    <property type="entry name" value="tRNA-guanine transglycosylase"/>
    <property type="match status" value="1"/>
</dbReference>
<dbReference type="PANTHER" id="PTHR43530">
    <property type="entry name" value="QUEUINE TRNA-RIBOSYLTRANSFERASE CATALYTIC SUBUNIT 1"/>
    <property type="match status" value="1"/>
</dbReference>
<dbReference type="HAMAP" id="MF_00168">
    <property type="entry name" value="Q_tRNA_Tgt"/>
    <property type="match status" value="1"/>
</dbReference>
<evidence type="ECO:0000256" key="4">
    <source>
        <dbReference type="ARBA" id="ARBA00022723"/>
    </source>
</evidence>
<proteinExistence type="inferred from homology"/>
<evidence type="ECO:0000256" key="6">
    <source>
        <dbReference type="ARBA" id="ARBA00024223"/>
    </source>
</evidence>
<dbReference type="NCBIfam" id="TIGR00430">
    <property type="entry name" value="Q_tRNA_tgt"/>
    <property type="match status" value="1"/>
</dbReference>
<keyword evidence="5" id="KW-0862">Zinc</keyword>
<dbReference type="InterPro" id="IPR002616">
    <property type="entry name" value="tRNA_ribo_trans-like"/>
</dbReference>
<dbReference type="AlphaFoldDB" id="A0A1W1EBK5"/>
<protein>
    <recommendedName>
        <fullName evidence="6">tRNA-guanosine(34) queuine transglycosylase</fullName>
        <ecNumber evidence="6">2.4.2.64</ecNumber>
    </recommendedName>
</protein>
<dbReference type="EC" id="2.4.2.64" evidence="6"/>
<dbReference type="Gene3D" id="3.20.20.105">
    <property type="entry name" value="Queuine tRNA-ribosyltransferase-like"/>
    <property type="match status" value="1"/>
</dbReference>
<keyword evidence="1 8" id="KW-0328">Glycosyltransferase</keyword>
<dbReference type="GO" id="GO:0006400">
    <property type="term" value="P:tRNA modification"/>
    <property type="evidence" value="ECO:0007669"/>
    <property type="project" value="InterPro"/>
</dbReference>